<feature type="non-terminal residue" evidence="2">
    <location>
        <position position="332"/>
    </location>
</feature>
<reference evidence="2 3" key="1">
    <citation type="journal article" date="2016" name="Mol. Biol. Evol.">
        <title>Comparative Genomics of Early-Diverging Mushroom-Forming Fungi Provides Insights into the Origins of Lignocellulose Decay Capabilities.</title>
        <authorList>
            <person name="Nagy L.G."/>
            <person name="Riley R."/>
            <person name="Tritt A."/>
            <person name="Adam C."/>
            <person name="Daum C."/>
            <person name="Floudas D."/>
            <person name="Sun H."/>
            <person name="Yadav J.S."/>
            <person name="Pangilinan J."/>
            <person name="Larsson K.H."/>
            <person name="Matsuura K."/>
            <person name="Barry K."/>
            <person name="Labutti K."/>
            <person name="Kuo R."/>
            <person name="Ohm R.A."/>
            <person name="Bhattacharya S.S."/>
            <person name="Shirouzu T."/>
            <person name="Yoshinaga Y."/>
            <person name="Martin F.M."/>
            <person name="Grigoriev I.V."/>
            <person name="Hibbett D.S."/>
        </authorList>
    </citation>
    <scope>NUCLEOTIDE SEQUENCE [LARGE SCALE GENOMIC DNA]</scope>
    <source>
        <strain evidence="2 3">HHB9708</strain>
    </source>
</reference>
<organism evidence="2 3">
    <name type="scientific">Sistotremastrum niveocremeum HHB9708</name>
    <dbReference type="NCBI Taxonomy" id="1314777"/>
    <lineage>
        <taxon>Eukaryota</taxon>
        <taxon>Fungi</taxon>
        <taxon>Dikarya</taxon>
        <taxon>Basidiomycota</taxon>
        <taxon>Agaricomycotina</taxon>
        <taxon>Agaricomycetes</taxon>
        <taxon>Sistotremastrales</taxon>
        <taxon>Sistotremastraceae</taxon>
        <taxon>Sertulicium</taxon>
        <taxon>Sertulicium niveocremeum</taxon>
    </lineage>
</organism>
<feature type="compositionally biased region" description="Basic residues" evidence="1">
    <location>
        <begin position="229"/>
        <end position="240"/>
    </location>
</feature>
<evidence type="ECO:0000313" key="2">
    <source>
        <dbReference type="EMBL" id="KZS88693.1"/>
    </source>
</evidence>
<keyword evidence="3" id="KW-1185">Reference proteome</keyword>
<evidence type="ECO:0000313" key="3">
    <source>
        <dbReference type="Proteomes" id="UP000076722"/>
    </source>
</evidence>
<proteinExistence type="predicted"/>
<dbReference type="EMBL" id="KV419434">
    <property type="protein sequence ID" value="KZS88693.1"/>
    <property type="molecule type" value="Genomic_DNA"/>
</dbReference>
<feature type="region of interest" description="Disordered" evidence="1">
    <location>
        <begin position="219"/>
        <end position="243"/>
    </location>
</feature>
<accession>A0A164PG19</accession>
<evidence type="ECO:0000256" key="1">
    <source>
        <dbReference type="SAM" id="MobiDB-lite"/>
    </source>
</evidence>
<sequence>MLASHVATLSSLEEQYESFRDCSYDVSRFVDIVSVKVLNAEYAKCNEACQHEWETIRKQWRSLRRNLKETTIETNITIKNYWRALRELDDEESSKDEKLEMLHVIFAAVRTPEASGMSTAILLSDIQSFTINIKHFMHNDNQSTSRSLRRPIPRKQNSLQSGFGQLLDGFSSFCSGWLSGTAQPHRTDLPVSRRGQASNKVEPVHQIIQWVTSGISCEGPSQTAATAHSAHRRPPRTRRSKTTDLLKVQTSPLHLPDDEYVKTLKHIVVLMGILEQHVGVFEKVECCARDAFPVLRTIVGRDIVSDEIDKLLEEYAAFDRFSQKLMDNISSV</sequence>
<dbReference type="Proteomes" id="UP000076722">
    <property type="component" value="Unassembled WGS sequence"/>
</dbReference>
<name>A0A164PG19_9AGAM</name>
<dbReference type="AlphaFoldDB" id="A0A164PG19"/>
<protein>
    <submittedName>
        <fullName evidence="2">Uncharacterized protein</fullName>
    </submittedName>
</protein>
<gene>
    <name evidence="2" type="ORF">SISNIDRAFT_459528</name>
</gene>